<comment type="caution">
    <text evidence="1">The sequence shown here is derived from an EMBL/GenBank/DDBJ whole genome shotgun (WGS) entry which is preliminary data.</text>
</comment>
<sequence>MSEYDYDKLGQGQELLATKKTQESTIAFLSQVPGKGKSTGYPLNIDFDGSNFMDGRNVMIYVLQQICLPKDSVINNSVYVIDSRRRVHKQKIDGNFADGNKAFSRGKGLLPIRTNT</sequence>
<dbReference type="AlphaFoldDB" id="F7R207"/>
<evidence type="ECO:0000313" key="2">
    <source>
        <dbReference type="Proteomes" id="UP000002971"/>
    </source>
</evidence>
<name>F7R207_9LACO</name>
<gene>
    <name evidence="1" type="ORF">LRU_01320</name>
</gene>
<proteinExistence type="predicted"/>
<dbReference type="EMBL" id="AFOJ01000006">
    <property type="protein sequence ID" value="EGM51008.1"/>
    <property type="molecule type" value="Genomic_DNA"/>
</dbReference>
<dbReference type="RefSeq" id="WP_003695552.1">
    <property type="nucleotide sequence ID" value="NZ_AFOJ01000006.1"/>
</dbReference>
<reference evidence="1 2" key="1">
    <citation type="journal article" date="2011" name="J. Bacteriol.">
        <title>Genome Sequence of Lactobacillus ruminis SPM0211, Isolated from a Fecal Sample from a Healthy Korean.</title>
        <authorList>
            <person name="Lee S."/>
            <person name="Cho Y.J."/>
            <person name="Lee A.H."/>
            <person name="Chun J."/>
            <person name="Ha N.J."/>
            <person name="Ko G."/>
        </authorList>
    </citation>
    <scope>NUCLEOTIDE SEQUENCE [LARGE SCALE GENOMIC DNA]</scope>
    <source>
        <strain evidence="1 2">SPM0211</strain>
    </source>
</reference>
<protein>
    <submittedName>
        <fullName evidence="1">Uncharacterized protein</fullName>
    </submittedName>
</protein>
<organism evidence="1 2">
    <name type="scientific">Ligilactobacillus ruminis SPM0211</name>
    <dbReference type="NCBI Taxonomy" id="1040964"/>
    <lineage>
        <taxon>Bacteria</taxon>
        <taxon>Bacillati</taxon>
        <taxon>Bacillota</taxon>
        <taxon>Bacilli</taxon>
        <taxon>Lactobacillales</taxon>
        <taxon>Lactobacillaceae</taxon>
        <taxon>Ligilactobacillus</taxon>
    </lineage>
</organism>
<dbReference type="Proteomes" id="UP000002971">
    <property type="component" value="Unassembled WGS sequence"/>
</dbReference>
<evidence type="ECO:0000313" key="1">
    <source>
        <dbReference type="EMBL" id="EGM51008.1"/>
    </source>
</evidence>
<accession>F7R207</accession>